<dbReference type="AlphaFoldDB" id="A0A1X1XGM0"/>
<dbReference type="InterPro" id="IPR021218">
    <property type="entry name" value="DUF2784"/>
</dbReference>
<keyword evidence="2" id="KW-0812">Transmembrane</keyword>
<evidence type="ECO:0000313" key="4">
    <source>
        <dbReference type="Proteomes" id="UP000193487"/>
    </source>
</evidence>
<dbReference type="Proteomes" id="UP000193487">
    <property type="component" value="Unassembled WGS sequence"/>
</dbReference>
<evidence type="ECO:0008006" key="5">
    <source>
        <dbReference type="Google" id="ProtNLM"/>
    </source>
</evidence>
<dbReference type="OrthoDB" id="370375at2"/>
<evidence type="ECO:0000256" key="2">
    <source>
        <dbReference type="SAM" id="Phobius"/>
    </source>
</evidence>
<feature type="region of interest" description="Disordered" evidence="1">
    <location>
        <begin position="125"/>
        <end position="147"/>
    </location>
</feature>
<name>A0A1X1XGM0_9MYCO</name>
<keyword evidence="2" id="KW-0472">Membrane</keyword>
<dbReference type="RefSeq" id="WP_045383366.1">
    <property type="nucleotide sequence ID" value="NZ_LQPE01000164.1"/>
</dbReference>
<evidence type="ECO:0000313" key="3">
    <source>
        <dbReference type="EMBL" id="ORV97868.1"/>
    </source>
</evidence>
<gene>
    <name evidence="3" type="ORF">AWC14_14280</name>
</gene>
<feature type="transmembrane region" description="Helical" evidence="2">
    <location>
        <begin position="47"/>
        <end position="66"/>
    </location>
</feature>
<dbReference type="EMBL" id="LQPE01000164">
    <property type="protein sequence ID" value="ORV97868.1"/>
    <property type="molecule type" value="Genomic_DNA"/>
</dbReference>
<reference evidence="3 4" key="1">
    <citation type="submission" date="2016-01" db="EMBL/GenBank/DDBJ databases">
        <title>The new phylogeny of the genus Mycobacterium.</title>
        <authorList>
            <person name="Tarcisio F."/>
            <person name="Conor M."/>
            <person name="Antonella G."/>
            <person name="Elisabetta G."/>
            <person name="Giulia F.S."/>
            <person name="Sara T."/>
            <person name="Anna F."/>
            <person name="Clotilde B."/>
            <person name="Roberto B."/>
            <person name="Veronica D.S."/>
            <person name="Fabio R."/>
            <person name="Monica P."/>
            <person name="Olivier J."/>
            <person name="Enrico T."/>
            <person name="Nicola S."/>
        </authorList>
    </citation>
    <scope>NUCLEOTIDE SEQUENCE [LARGE SCALE GENOMIC DNA]</scope>
    <source>
        <strain evidence="3 4">DSM 45166</strain>
    </source>
</reference>
<dbReference type="Pfam" id="PF10861">
    <property type="entry name" value="DUF2784"/>
    <property type="match status" value="1"/>
</dbReference>
<feature type="transmembrane region" description="Helical" evidence="2">
    <location>
        <begin position="101"/>
        <end position="119"/>
    </location>
</feature>
<organism evidence="3 4">
    <name type="scientific">Mycobacterium kyorinense</name>
    <dbReference type="NCBI Taxonomy" id="487514"/>
    <lineage>
        <taxon>Bacteria</taxon>
        <taxon>Bacillati</taxon>
        <taxon>Actinomycetota</taxon>
        <taxon>Actinomycetes</taxon>
        <taxon>Mycobacteriales</taxon>
        <taxon>Mycobacteriaceae</taxon>
        <taxon>Mycobacterium</taxon>
    </lineage>
</organism>
<accession>A0A1X1XGM0</accession>
<protein>
    <recommendedName>
        <fullName evidence="5">DUF2784 domain-containing protein</fullName>
    </recommendedName>
</protein>
<feature type="transmembrane region" description="Helical" evidence="2">
    <location>
        <begin position="12"/>
        <end position="35"/>
    </location>
</feature>
<keyword evidence="2" id="KW-1133">Transmembrane helix</keyword>
<proteinExistence type="predicted"/>
<feature type="compositionally biased region" description="Basic residues" evidence="1">
    <location>
        <begin position="125"/>
        <end position="135"/>
    </location>
</feature>
<comment type="caution">
    <text evidence="3">The sequence shown here is derived from an EMBL/GenBank/DDBJ whole genome shotgun (WGS) entry which is preliminary data.</text>
</comment>
<feature type="compositionally biased region" description="Low complexity" evidence="1">
    <location>
        <begin position="136"/>
        <end position="147"/>
    </location>
</feature>
<evidence type="ECO:0000256" key="1">
    <source>
        <dbReference type="SAM" id="MobiDB-lite"/>
    </source>
</evidence>
<sequence>MAKLGKTAHLSGVAAIVATHFAYLIYLPSGGFLALRWPRTVVLHVPAVLWGVGVVAFGFPCPLTWLEQRARGRAGLGPLPASGFVDRYVEGVFYPVGTTDVAQTVAFAVAGISWVVLIAKRGRKRKQRRRSHGHPAHTAAHAGRTEE</sequence>
<keyword evidence="4" id="KW-1185">Reference proteome</keyword>